<dbReference type="PIRSF" id="PIRSF000239">
    <property type="entry name" value="AHPC"/>
    <property type="match status" value="1"/>
</dbReference>
<reference evidence="16 17" key="1">
    <citation type="journal article" date="2012" name="Extremophiles">
        <title>Thermotomaculum hydrothermale gen. nov., sp. nov., a novel heterotrophic thermophile within the phylum Acidobacteria from a deep-sea hydrothermal vent chimney in the Southern Okinawa Trough.</title>
        <authorList>
            <person name="Izumi H."/>
            <person name="Nunoura T."/>
            <person name="Miyazaki M."/>
            <person name="Mino S."/>
            <person name="Toki T."/>
            <person name="Takai K."/>
            <person name="Sako Y."/>
            <person name="Sawabe T."/>
            <person name="Nakagawa S."/>
        </authorList>
    </citation>
    <scope>NUCLEOTIDE SEQUENCE [LARGE SCALE GENOMIC DNA]</scope>
    <source>
        <strain evidence="16 17">AC55</strain>
    </source>
</reference>
<dbReference type="PANTHER" id="PTHR42801:SF4">
    <property type="entry name" value="AHPC_TSA FAMILY PROTEIN"/>
    <property type="match status" value="1"/>
</dbReference>
<evidence type="ECO:0000256" key="5">
    <source>
        <dbReference type="ARBA" id="ARBA00022862"/>
    </source>
</evidence>
<dbReference type="InterPro" id="IPR000866">
    <property type="entry name" value="AhpC/TSA"/>
</dbReference>
<comment type="similarity">
    <text evidence="10">Belongs to the peroxiredoxin family. BCP/PrxQ subfamily.</text>
</comment>
<evidence type="ECO:0000256" key="12">
    <source>
        <dbReference type="ARBA" id="ARBA00049091"/>
    </source>
</evidence>
<sequence>MKVFMTVLLISGLFSFNIYAKSAKKGDPIPNFKVQADNGEFIELSKFKGKWVILYFYPKDDTSGCTKEAITFSELKKEFEKVNAIVFGINKDNLESHRKFKKKHNITIPLLYDKTGEVSKFFGVKSLFGMCRRDTILINPEGKIEKIYRSVNPEGNPKEILEYIKKKSKGE</sequence>
<dbReference type="RefSeq" id="WP_201326950.1">
    <property type="nucleotide sequence ID" value="NZ_AP017470.1"/>
</dbReference>
<feature type="signal peptide" evidence="14">
    <location>
        <begin position="1"/>
        <end position="20"/>
    </location>
</feature>
<dbReference type="PROSITE" id="PS51352">
    <property type="entry name" value="THIOREDOXIN_2"/>
    <property type="match status" value="1"/>
</dbReference>
<dbReference type="InterPro" id="IPR050924">
    <property type="entry name" value="Peroxiredoxin_BCP/PrxQ"/>
</dbReference>
<keyword evidence="6 16" id="KW-0560">Oxidoreductase</keyword>
<keyword evidence="17" id="KW-1185">Reference proteome</keyword>
<evidence type="ECO:0000256" key="3">
    <source>
        <dbReference type="ARBA" id="ARBA00013017"/>
    </source>
</evidence>
<evidence type="ECO:0000256" key="9">
    <source>
        <dbReference type="ARBA" id="ARBA00032824"/>
    </source>
</evidence>
<dbReference type="InterPro" id="IPR013766">
    <property type="entry name" value="Thioredoxin_domain"/>
</dbReference>
<evidence type="ECO:0000256" key="6">
    <source>
        <dbReference type="ARBA" id="ARBA00023002"/>
    </source>
</evidence>
<dbReference type="AlphaFoldDB" id="A0A7R6PHF0"/>
<dbReference type="EMBL" id="AP017470">
    <property type="protein sequence ID" value="BBB32649.1"/>
    <property type="molecule type" value="Genomic_DNA"/>
</dbReference>
<accession>A0A7R6PHF0</accession>
<feature type="domain" description="Thioredoxin" evidence="15">
    <location>
        <begin position="23"/>
        <end position="169"/>
    </location>
</feature>
<keyword evidence="8" id="KW-0676">Redox-active center</keyword>
<evidence type="ECO:0000259" key="15">
    <source>
        <dbReference type="PROSITE" id="PS51352"/>
    </source>
</evidence>
<dbReference type="FunFam" id="3.40.30.10:FF:000007">
    <property type="entry name" value="Thioredoxin-dependent thiol peroxidase"/>
    <property type="match status" value="1"/>
</dbReference>
<evidence type="ECO:0000256" key="13">
    <source>
        <dbReference type="PIRSR" id="PIRSR000239-1"/>
    </source>
</evidence>
<gene>
    <name evidence="16" type="ORF">TTHT_1113</name>
</gene>
<comment type="function">
    <text evidence="1">Thiol-specific peroxidase that catalyzes the reduction of hydrogen peroxide and organic hydroperoxides to water and alcohols, respectively. Plays a role in cell protection against oxidative stress by detoxifying peroxides and as sensor of hydrogen peroxide-mediated signaling events.</text>
</comment>
<comment type="subunit">
    <text evidence="2">Monomer.</text>
</comment>
<dbReference type="GO" id="GO:0045454">
    <property type="term" value="P:cell redox homeostasis"/>
    <property type="evidence" value="ECO:0007669"/>
    <property type="project" value="TreeGrafter"/>
</dbReference>
<proteinExistence type="inferred from homology"/>
<dbReference type="Pfam" id="PF00578">
    <property type="entry name" value="AhpC-TSA"/>
    <property type="match status" value="1"/>
</dbReference>
<keyword evidence="5" id="KW-0049">Antioxidant</keyword>
<evidence type="ECO:0000256" key="10">
    <source>
        <dbReference type="ARBA" id="ARBA00038489"/>
    </source>
</evidence>
<keyword evidence="14" id="KW-0732">Signal</keyword>
<evidence type="ECO:0000256" key="4">
    <source>
        <dbReference type="ARBA" id="ARBA00022559"/>
    </source>
</evidence>
<comment type="catalytic activity">
    <reaction evidence="12">
        <text>a hydroperoxide + [thioredoxin]-dithiol = an alcohol + [thioredoxin]-disulfide + H2O</text>
        <dbReference type="Rhea" id="RHEA:62620"/>
        <dbReference type="Rhea" id="RHEA-COMP:10698"/>
        <dbReference type="Rhea" id="RHEA-COMP:10700"/>
        <dbReference type="ChEBI" id="CHEBI:15377"/>
        <dbReference type="ChEBI" id="CHEBI:29950"/>
        <dbReference type="ChEBI" id="CHEBI:30879"/>
        <dbReference type="ChEBI" id="CHEBI:35924"/>
        <dbReference type="ChEBI" id="CHEBI:50058"/>
        <dbReference type="EC" id="1.11.1.24"/>
    </reaction>
</comment>
<feature type="active site" description="Cysteine sulfenic acid (-SOH) intermediate; for peroxidase activity" evidence="13">
    <location>
        <position position="65"/>
    </location>
</feature>
<keyword evidence="4 16" id="KW-0575">Peroxidase</keyword>
<dbReference type="SUPFAM" id="SSF52833">
    <property type="entry name" value="Thioredoxin-like"/>
    <property type="match status" value="1"/>
</dbReference>
<keyword evidence="7" id="KW-1015">Disulfide bond</keyword>
<dbReference type="InterPro" id="IPR024706">
    <property type="entry name" value="Peroxiredoxin_AhpC-typ"/>
</dbReference>
<dbReference type="InterPro" id="IPR036249">
    <property type="entry name" value="Thioredoxin-like_sf"/>
</dbReference>
<dbReference type="GO" id="GO:0005737">
    <property type="term" value="C:cytoplasm"/>
    <property type="evidence" value="ECO:0007669"/>
    <property type="project" value="TreeGrafter"/>
</dbReference>
<feature type="chain" id="PRO_5032426222" description="thioredoxin-dependent peroxiredoxin" evidence="14">
    <location>
        <begin position="21"/>
        <end position="171"/>
    </location>
</feature>
<evidence type="ECO:0000313" key="17">
    <source>
        <dbReference type="Proteomes" id="UP000595564"/>
    </source>
</evidence>
<dbReference type="Proteomes" id="UP000595564">
    <property type="component" value="Chromosome"/>
</dbReference>
<evidence type="ECO:0000313" key="16">
    <source>
        <dbReference type="EMBL" id="BBB32649.1"/>
    </source>
</evidence>
<evidence type="ECO:0000256" key="1">
    <source>
        <dbReference type="ARBA" id="ARBA00003330"/>
    </source>
</evidence>
<dbReference type="PANTHER" id="PTHR42801">
    <property type="entry name" value="THIOREDOXIN-DEPENDENT PEROXIDE REDUCTASE"/>
    <property type="match status" value="1"/>
</dbReference>
<protein>
    <recommendedName>
        <fullName evidence="3">thioredoxin-dependent peroxiredoxin</fullName>
        <ecNumber evidence="3">1.11.1.24</ecNumber>
    </recommendedName>
    <alternativeName>
        <fullName evidence="9">Thioredoxin peroxidase</fullName>
    </alternativeName>
    <alternativeName>
        <fullName evidence="11">Thioredoxin-dependent peroxiredoxin Bcp</fullName>
    </alternativeName>
</protein>
<dbReference type="CDD" id="cd03017">
    <property type="entry name" value="PRX_BCP"/>
    <property type="match status" value="1"/>
</dbReference>
<evidence type="ECO:0000256" key="14">
    <source>
        <dbReference type="SAM" id="SignalP"/>
    </source>
</evidence>
<dbReference type="EC" id="1.11.1.24" evidence="3"/>
<dbReference type="GO" id="GO:0034599">
    <property type="term" value="P:cellular response to oxidative stress"/>
    <property type="evidence" value="ECO:0007669"/>
    <property type="project" value="TreeGrafter"/>
</dbReference>
<dbReference type="Gene3D" id="3.40.30.10">
    <property type="entry name" value="Glutaredoxin"/>
    <property type="match status" value="1"/>
</dbReference>
<dbReference type="GO" id="GO:0008379">
    <property type="term" value="F:thioredoxin peroxidase activity"/>
    <property type="evidence" value="ECO:0007669"/>
    <property type="project" value="TreeGrafter"/>
</dbReference>
<dbReference type="KEGG" id="thyd:TTHT_1113"/>
<evidence type="ECO:0000256" key="11">
    <source>
        <dbReference type="ARBA" id="ARBA00042639"/>
    </source>
</evidence>
<evidence type="ECO:0000256" key="2">
    <source>
        <dbReference type="ARBA" id="ARBA00011245"/>
    </source>
</evidence>
<evidence type="ECO:0000256" key="8">
    <source>
        <dbReference type="ARBA" id="ARBA00023284"/>
    </source>
</evidence>
<evidence type="ECO:0000256" key="7">
    <source>
        <dbReference type="ARBA" id="ARBA00023157"/>
    </source>
</evidence>
<organism evidence="16 17">
    <name type="scientific">Thermotomaculum hydrothermale</name>
    <dbReference type="NCBI Taxonomy" id="981385"/>
    <lineage>
        <taxon>Bacteria</taxon>
        <taxon>Pseudomonadati</taxon>
        <taxon>Acidobacteriota</taxon>
        <taxon>Holophagae</taxon>
        <taxon>Thermotomaculales</taxon>
        <taxon>Thermotomaculaceae</taxon>
        <taxon>Thermotomaculum</taxon>
    </lineage>
</organism>
<name>A0A7R6PHF0_9BACT</name>